<dbReference type="GO" id="GO:0008374">
    <property type="term" value="F:O-acyltransferase activity"/>
    <property type="evidence" value="ECO:0007669"/>
    <property type="project" value="TreeGrafter"/>
</dbReference>
<dbReference type="InterPro" id="IPR051159">
    <property type="entry name" value="Hexapeptide_acetyltransf"/>
</dbReference>
<evidence type="ECO:0000256" key="3">
    <source>
        <dbReference type="ARBA" id="ARBA00022737"/>
    </source>
</evidence>
<dbReference type="PROSITE" id="PS00101">
    <property type="entry name" value="HEXAPEP_TRANSFERASES"/>
    <property type="match status" value="1"/>
</dbReference>
<sequence>MYKIIKEVFKSRLERWFKSYIETYIEQYIKQYMFEGEFDEQIKNVILNHHLVYGDPQRLRLSKSCIVNNALFNLSSGNIYIGEDVFFGHNVSLITGTHDYNKLGKERMYDFPTEGNDILIEEGVWIASNVTVIGPCKIGKHSVVAAGAVVKDDVPSYHVVAGIPAKTIKEISTR</sequence>
<dbReference type="GO" id="GO:0043886">
    <property type="term" value="F:structural constituent of carboxysome shell"/>
    <property type="evidence" value="ECO:0007669"/>
    <property type="project" value="UniProtKB-ARBA"/>
</dbReference>
<dbReference type="InterPro" id="IPR011004">
    <property type="entry name" value="Trimer_LpxA-like_sf"/>
</dbReference>
<dbReference type="AlphaFoldDB" id="A0A433NKL6"/>
<organism evidence="4 5">
    <name type="scientific">Chlorogloeopsis fritschii PCC 6912</name>
    <dbReference type="NCBI Taxonomy" id="211165"/>
    <lineage>
        <taxon>Bacteria</taxon>
        <taxon>Bacillati</taxon>
        <taxon>Cyanobacteriota</taxon>
        <taxon>Cyanophyceae</taxon>
        <taxon>Nostocales</taxon>
        <taxon>Chlorogloeopsidaceae</taxon>
        <taxon>Chlorogloeopsis</taxon>
    </lineage>
</organism>
<dbReference type="Proteomes" id="UP000268857">
    <property type="component" value="Unassembled WGS sequence"/>
</dbReference>
<evidence type="ECO:0000313" key="4">
    <source>
        <dbReference type="EMBL" id="RUR83324.1"/>
    </source>
</evidence>
<evidence type="ECO:0000256" key="1">
    <source>
        <dbReference type="ARBA" id="ARBA00007274"/>
    </source>
</evidence>
<evidence type="ECO:0000256" key="2">
    <source>
        <dbReference type="ARBA" id="ARBA00022679"/>
    </source>
</evidence>
<accession>A0A433NKL6</accession>
<dbReference type="PANTHER" id="PTHR23416:SF23">
    <property type="entry name" value="ACETYLTRANSFERASE C18B11.09C-RELATED"/>
    <property type="match status" value="1"/>
</dbReference>
<reference evidence="4 5" key="1">
    <citation type="journal article" date="2019" name="Genome Biol. Evol.">
        <title>Day and night: Metabolic profiles and evolutionary relationships of six axenic non-marine cyanobacteria.</title>
        <authorList>
            <person name="Will S.E."/>
            <person name="Henke P."/>
            <person name="Boedeker C."/>
            <person name="Huang S."/>
            <person name="Brinkmann H."/>
            <person name="Rohde M."/>
            <person name="Jarek M."/>
            <person name="Friedl T."/>
            <person name="Seufert S."/>
            <person name="Schumacher M."/>
            <person name="Overmann J."/>
            <person name="Neumann-Schaal M."/>
            <person name="Petersen J."/>
        </authorList>
    </citation>
    <scope>NUCLEOTIDE SEQUENCE [LARGE SCALE GENOMIC DNA]</scope>
    <source>
        <strain evidence="4 5">PCC 6912</strain>
    </source>
</reference>
<comment type="caution">
    <text evidence="4">The sequence shown here is derived from an EMBL/GenBank/DDBJ whole genome shotgun (WGS) entry which is preliminary data.</text>
</comment>
<keyword evidence="3" id="KW-0677">Repeat</keyword>
<dbReference type="STRING" id="211165.GCA_000317285_04694"/>
<dbReference type="RefSeq" id="WP_016874745.1">
    <property type="nucleotide sequence ID" value="NZ_AJLN01000116.1"/>
</dbReference>
<dbReference type="InterPro" id="IPR001451">
    <property type="entry name" value="Hexapep"/>
</dbReference>
<proteinExistence type="inferred from homology"/>
<dbReference type="CDD" id="cd04647">
    <property type="entry name" value="LbH_MAT_like"/>
    <property type="match status" value="1"/>
</dbReference>
<keyword evidence="2" id="KW-0808">Transferase</keyword>
<comment type="similarity">
    <text evidence="1">Belongs to the transferase hexapeptide repeat family.</text>
</comment>
<dbReference type="SUPFAM" id="SSF51161">
    <property type="entry name" value="Trimeric LpxA-like enzymes"/>
    <property type="match status" value="1"/>
</dbReference>
<dbReference type="PANTHER" id="PTHR23416">
    <property type="entry name" value="SIALIC ACID SYNTHASE-RELATED"/>
    <property type="match status" value="1"/>
</dbReference>
<name>A0A433NKL6_CHLFR</name>
<evidence type="ECO:0000313" key="5">
    <source>
        <dbReference type="Proteomes" id="UP000268857"/>
    </source>
</evidence>
<protein>
    <recommendedName>
        <fullName evidence="6">Acetyltransferase</fullName>
    </recommendedName>
</protein>
<dbReference type="InterPro" id="IPR018357">
    <property type="entry name" value="Hexapep_transf_CS"/>
</dbReference>
<dbReference type="Gene3D" id="2.160.10.10">
    <property type="entry name" value="Hexapeptide repeat proteins"/>
    <property type="match status" value="1"/>
</dbReference>
<dbReference type="OrthoDB" id="9801697at2"/>
<dbReference type="EMBL" id="RSCJ01000007">
    <property type="protein sequence ID" value="RUR83324.1"/>
    <property type="molecule type" value="Genomic_DNA"/>
</dbReference>
<dbReference type="GO" id="GO:0005829">
    <property type="term" value="C:cytosol"/>
    <property type="evidence" value="ECO:0007669"/>
    <property type="project" value="TreeGrafter"/>
</dbReference>
<gene>
    <name evidence="4" type="ORF">PCC6912_21570</name>
</gene>
<dbReference type="GO" id="GO:0031470">
    <property type="term" value="C:carboxysome"/>
    <property type="evidence" value="ECO:0007669"/>
    <property type="project" value="UniProtKB-ARBA"/>
</dbReference>
<evidence type="ECO:0008006" key="6">
    <source>
        <dbReference type="Google" id="ProtNLM"/>
    </source>
</evidence>
<dbReference type="Pfam" id="PF00132">
    <property type="entry name" value="Hexapep"/>
    <property type="match status" value="1"/>
</dbReference>
<keyword evidence="5" id="KW-1185">Reference proteome</keyword>